<sequence length="168" mass="18818">MSLSLYDVTIPVFLRNFANLTEILKKGEAFADEKGMAHEELLGARLIEDMHPLTAQVQRASDTAKFVVVRLGQVENMPMADDEKTFADLHARIARTVEFLKSVDRASMDNREDAEVVLTTRTGSTTFTGTSYVLNFALPNFFFHVTTAYDLLRHKGVPVGKMDYLGRA</sequence>
<dbReference type="InterPro" id="IPR034660">
    <property type="entry name" value="DinB/YfiT-like"/>
</dbReference>
<dbReference type="InterPro" id="IPR018531">
    <property type="entry name" value="DUF1993"/>
</dbReference>
<gene>
    <name evidence="1" type="ORF">M0654_18510</name>
</gene>
<evidence type="ECO:0000313" key="1">
    <source>
        <dbReference type="EMBL" id="MCK8781976.1"/>
    </source>
</evidence>
<reference evidence="1 2" key="1">
    <citation type="submission" date="2022-04" db="EMBL/GenBank/DDBJ databases">
        <title>Rhizobium coralii sp. nov., isolated from coral Turbinaria peltata.</title>
        <authorList>
            <person name="Sun H."/>
        </authorList>
    </citation>
    <scope>NUCLEOTIDE SEQUENCE [LARGE SCALE GENOMIC DNA]</scope>
    <source>
        <strain evidence="1 2">NTR19</strain>
    </source>
</reference>
<dbReference type="EMBL" id="JALPRY010000023">
    <property type="protein sequence ID" value="MCK8781976.1"/>
    <property type="molecule type" value="Genomic_DNA"/>
</dbReference>
<dbReference type="PANTHER" id="PTHR36922:SF1">
    <property type="entry name" value="DUF1993 DOMAIN-CONTAINING PROTEIN"/>
    <property type="match status" value="1"/>
</dbReference>
<evidence type="ECO:0000313" key="2">
    <source>
        <dbReference type="Proteomes" id="UP001202827"/>
    </source>
</evidence>
<protein>
    <submittedName>
        <fullName evidence="1">DUF1993 domain-containing protein</fullName>
    </submittedName>
</protein>
<organism evidence="1 2">
    <name type="scientific">Neorhizobium turbinariae</name>
    <dbReference type="NCBI Taxonomy" id="2937795"/>
    <lineage>
        <taxon>Bacteria</taxon>
        <taxon>Pseudomonadati</taxon>
        <taxon>Pseudomonadota</taxon>
        <taxon>Alphaproteobacteria</taxon>
        <taxon>Hyphomicrobiales</taxon>
        <taxon>Rhizobiaceae</taxon>
        <taxon>Rhizobium/Agrobacterium group</taxon>
        <taxon>Neorhizobium</taxon>
    </lineage>
</organism>
<dbReference type="Proteomes" id="UP001202827">
    <property type="component" value="Unassembled WGS sequence"/>
</dbReference>
<accession>A0ABT0IVR6</accession>
<dbReference type="RefSeq" id="WP_248684351.1">
    <property type="nucleotide sequence ID" value="NZ_JALPRY010000023.1"/>
</dbReference>
<keyword evidence="2" id="KW-1185">Reference proteome</keyword>
<dbReference type="SUPFAM" id="SSF109854">
    <property type="entry name" value="DinB/YfiT-like putative metalloenzymes"/>
    <property type="match status" value="1"/>
</dbReference>
<dbReference type="Gene3D" id="1.20.120.450">
    <property type="entry name" value="dinb family like domain"/>
    <property type="match status" value="1"/>
</dbReference>
<name>A0ABT0IVR6_9HYPH</name>
<comment type="caution">
    <text evidence="1">The sequence shown here is derived from an EMBL/GenBank/DDBJ whole genome shotgun (WGS) entry which is preliminary data.</text>
</comment>
<dbReference type="Pfam" id="PF09351">
    <property type="entry name" value="DUF1993"/>
    <property type="match status" value="1"/>
</dbReference>
<proteinExistence type="predicted"/>
<dbReference type="PANTHER" id="PTHR36922">
    <property type="entry name" value="BLL2446 PROTEIN"/>
    <property type="match status" value="1"/>
</dbReference>